<protein>
    <submittedName>
        <fullName evidence="1">Uncharacterized protein</fullName>
    </submittedName>
</protein>
<reference evidence="2" key="1">
    <citation type="journal article" date="2018" name="BMC Genomics">
        <title>Genomic insights into host adaptation between the wheat stripe rust pathogen (Puccinia striiformis f. sp. tritici) and the barley stripe rust pathogen (Puccinia striiformis f. sp. hordei).</title>
        <authorList>
            <person name="Xia C."/>
            <person name="Wang M."/>
            <person name="Yin C."/>
            <person name="Cornejo O.E."/>
            <person name="Hulbert S.H."/>
            <person name="Chen X."/>
        </authorList>
    </citation>
    <scope>NUCLEOTIDE SEQUENCE [LARGE SCALE GENOMIC DNA]</scope>
    <source>
        <strain evidence="2">93-210</strain>
    </source>
</reference>
<dbReference type="EMBL" id="CM045865">
    <property type="protein sequence ID" value="KAI7961962.1"/>
    <property type="molecule type" value="Genomic_DNA"/>
</dbReference>
<gene>
    <name evidence="1" type="ORF">MJO28_000056</name>
</gene>
<keyword evidence="2" id="KW-1185">Reference proteome</keyword>
<evidence type="ECO:0000313" key="1">
    <source>
        <dbReference type="EMBL" id="KAI7961962.1"/>
    </source>
</evidence>
<name>A0ACC0EX62_9BASI</name>
<proteinExistence type="predicted"/>
<dbReference type="Proteomes" id="UP001060170">
    <property type="component" value="Chromosome 1"/>
</dbReference>
<organism evidence="1 2">
    <name type="scientific">Puccinia striiformis f. sp. tritici</name>
    <dbReference type="NCBI Taxonomy" id="168172"/>
    <lineage>
        <taxon>Eukaryota</taxon>
        <taxon>Fungi</taxon>
        <taxon>Dikarya</taxon>
        <taxon>Basidiomycota</taxon>
        <taxon>Pucciniomycotina</taxon>
        <taxon>Pucciniomycetes</taxon>
        <taxon>Pucciniales</taxon>
        <taxon>Pucciniaceae</taxon>
        <taxon>Puccinia</taxon>
    </lineage>
</organism>
<reference evidence="1 2" key="3">
    <citation type="journal article" date="2022" name="Microbiol. Spectr.">
        <title>Folding features and dynamics of 3D genome architecture in plant fungal pathogens.</title>
        <authorList>
            <person name="Xia C."/>
        </authorList>
    </citation>
    <scope>NUCLEOTIDE SEQUENCE [LARGE SCALE GENOMIC DNA]</scope>
    <source>
        <strain evidence="1 2">93-210</strain>
    </source>
</reference>
<evidence type="ECO:0000313" key="2">
    <source>
        <dbReference type="Proteomes" id="UP001060170"/>
    </source>
</evidence>
<sequence>MAFGKWHGSSLGISEGKHISKPLDRNDFTAVENCIPAAGGPRFNGNSTTQICHLGFWKESKTISACYTKTGAYKCTGEITGFAACTGCRAK</sequence>
<comment type="caution">
    <text evidence="1">The sequence shown here is derived from an EMBL/GenBank/DDBJ whole genome shotgun (WGS) entry which is preliminary data.</text>
</comment>
<reference evidence="2" key="2">
    <citation type="journal article" date="2018" name="Mol. Plant Microbe Interact.">
        <title>Genome sequence resources for the wheat stripe rust pathogen (Puccinia striiformis f. sp. tritici) and the barley stripe rust pathogen (Puccinia striiformis f. sp. hordei).</title>
        <authorList>
            <person name="Xia C."/>
            <person name="Wang M."/>
            <person name="Yin C."/>
            <person name="Cornejo O.E."/>
            <person name="Hulbert S.H."/>
            <person name="Chen X."/>
        </authorList>
    </citation>
    <scope>NUCLEOTIDE SEQUENCE [LARGE SCALE GENOMIC DNA]</scope>
    <source>
        <strain evidence="2">93-210</strain>
    </source>
</reference>
<accession>A0ACC0EX62</accession>